<feature type="compositionally biased region" description="Basic and acidic residues" evidence="1">
    <location>
        <begin position="96"/>
        <end position="108"/>
    </location>
</feature>
<dbReference type="Proteomes" id="UP001302602">
    <property type="component" value="Unassembled WGS sequence"/>
</dbReference>
<proteinExistence type="predicted"/>
<dbReference type="AlphaFoldDB" id="A0AAN6U4F5"/>
<protein>
    <submittedName>
        <fullName evidence="2">Uncharacterized protein</fullName>
    </submittedName>
</protein>
<organism evidence="2 3">
    <name type="scientific">Parathielavia appendiculata</name>
    <dbReference type="NCBI Taxonomy" id="2587402"/>
    <lineage>
        <taxon>Eukaryota</taxon>
        <taxon>Fungi</taxon>
        <taxon>Dikarya</taxon>
        <taxon>Ascomycota</taxon>
        <taxon>Pezizomycotina</taxon>
        <taxon>Sordariomycetes</taxon>
        <taxon>Sordariomycetidae</taxon>
        <taxon>Sordariales</taxon>
        <taxon>Chaetomiaceae</taxon>
        <taxon>Parathielavia</taxon>
    </lineage>
</organism>
<evidence type="ECO:0000256" key="1">
    <source>
        <dbReference type="SAM" id="MobiDB-lite"/>
    </source>
</evidence>
<dbReference type="RefSeq" id="XP_062650029.1">
    <property type="nucleotide sequence ID" value="XM_062786683.1"/>
</dbReference>
<name>A0AAN6U4F5_9PEZI</name>
<sequence>MSLNVVKAEVYSSHTASQNYPQTNKLSRTVDSPSDRPSEAIQALSKMHHPNPPIPQCFQPKSNLRLISLMLPLVSWSIAKDLIAVVIKKDRKKKDKTKEEETQTLHVA</sequence>
<feature type="region of interest" description="Disordered" evidence="1">
    <location>
        <begin position="89"/>
        <end position="108"/>
    </location>
</feature>
<evidence type="ECO:0000313" key="2">
    <source>
        <dbReference type="EMBL" id="KAK4126258.1"/>
    </source>
</evidence>
<reference evidence="2" key="2">
    <citation type="submission" date="2023-05" db="EMBL/GenBank/DDBJ databases">
        <authorList>
            <consortium name="Lawrence Berkeley National Laboratory"/>
            <person name="Steindorff A."/>
            <person name="Hensen N."/>
            <person name="Bonometti L."/>
            <person name="Westerberg I."/>
            <person name="Brannstrom I.O."/>
            <person name="Guillou S."/>
            <person name="Cros-Aarteil S."/>
            <person name="Calhoun S."/>
            <person name="Haridas S."/>
            <person name="Kuo A."/>
            <person name="Mondo S."/>
            <person name="Pangilinan J."/>
            <person name="Riley R."/>
            <person name="Labutti K."/>
            <person name="Andreopoulos B."/>
            <person name="Lipzen A."/>
            <person name="Chen C."/>
            <person name="Yanf M."/>
            <person name="Daum C."/>
            <person name="Ng V."/>
            <person name="Clum A."/>
            <person name="Ohm R."/>
            <person name="Martin F."/>
            <person name="Silar P."/>
            <person name="Natvig D."/>
            <person name="Lalanne C."/>
            <person name="Gautier V."/>
            <person name="Ament-Velasquez S.L."/>
            <person name="Kruys A."/>
            <person name="Hutchinson M.I."/>
            <person name="Powell A.J."/>
            <person name="Barry K."/>
            <person name="Miller A.N."/>
            <person name="Grigoriev I.V."/>
            <person name="Debuchy R."/>
            <person name="Gladieux P."/>
            <person name="Thoren M.H."/>
            <person name="Johannesson H."/>
        </authorList>
    </citation>
    <scope>NUCLEOTIDE SEQUENCE</scope>
    <source>
        <strain evidence="2">CBS 731.68</strain>
    </source>
</reference>
<feature type="region of interest" description="Disordered" evidence="1">
    <location>
        <begin position="13"/>
        <end position="53"/>
    </location>
</feature>
<feature type="compositionally biased region" description="Polar residues" evidence="1">
    <location>
        <begin position="13"/>
        <end position="32"/>
    </location>
</feature>
<evidence type="ECO:0000313" key="3">
    <source>
        <dbReference type="Proteomes" id="UP001302602"/>
    </source>
</evidence>
<comment type="caution">
    <text evidence="2">The sequence shown here is derived from an EMBL/GenBank/DDBJ whole genome shotgun (WGS) entry which is preliminary data.</text>
</comment>
<reference evidence="2" key="1">
    <citation type="journal article" date="2023" name="Mol. Phylogenet. Evol.">
        <title>Genome-scale phylogeny and comparative genomics of the fungal order Sordariales.</title>
        <authorList>
            <person name="Hensen N."/>
            <person name="Bonometti L."/>
            <person name="Westerberg I."/>
            <person name="Brannstrom I.O."/>
            <person name="Guillou S."/>
            <person name="Cros-Aarteil S."/>
            <person name="Calhoun S."/>
            <person name="Haridas S."/>
            <person name="Kuo A."/>
            <person name="Mondo S."/>
            <person name="Pangilinan J."/>
            <person name="Riley R."/>
            <person name="LaButti K."/>
            <person name="Andreopoulos B."/>
            <person name="Lipzen A."/>
            <person name="Chen C."/>
            <person name="Yan M."/>
            <person name="Daum C."/>
            <person name="Ng V."/>
            <person name="Clum A."/>
            <person name="Steindorff A."/>
            <person name="Ohm R.A."/>
            <person name="Martin F."/>
            <person name="Silar P."/>
            <person name="Natvig D.O."/>
            <person name="Lalanne C."/>
            <person name="Gautier V."/>
            <person name="Ament-Velasquez S.L."/>
            <person name="Kruys A."/>
            <person name="Hutchinson M.I."/>
            <person name="Powell A.J."/>
            <person name="Barry K."/>
            <person name="Miller A.N."/>
            <person name="Grigoriev I.V."/>
            <person name="Debuchy R."/>
            <person name="Gladieux P."/>
            <person name="Hiltunen Thoren M."/>
            <person name="Johannesson H."/>
        </authorList>
    </citation>
    <scope>NUCLEOTIDE SEQUENCE</scope>
    <source>
        <strain evidence="2">CBS 731.68</strain>
    </source>
</reference>
<accession>A0AAN6U4F5</accession>
<keyword evidence="3" id="KW-1185">Reference proteome</keyword>
<dbReference type="EMBL" id="MU853225">
    <property type="protein sequence ID" value="KAK4126258.1"/>
    <property type="molecule type" value="Genomic_DNA"/>
</dbReference>
<dbReference type="GeneID" id="87823451"/>
<gene>
    <name evidence="2" type="ORF">N657DRAFT_300151</name>
</gene>